<gene>
    <name evidence="2" type="ORF">P9B03_01445</name>
</gene>
<reference evidence="2 3" key="1">
    <citation type="submission" date="2023-03" db="EMBL/GenBank/DDBJ databases">
        <title>Bacillus Genome Sequencing.</title>
        <authorList>
            <person name="Dunlap C."/>
        </authorList>
    </citation>
    <scope>NUCLEOTIDE SEQUENCE [LARGE SCALE GENOMIC DNA]</scope>
    <source>
        <strain evidence="2 3">B-59205</strain>
    </source>
</reference>
<organism evidence="2 3">
    <name type="scientific">Metasolibacillus meyeri</name>
    <dbReference type="NCBI Taxonomy" id="1071052"/>
    <lineage>
        <taxon>Bacteria</taxon>
        <taxon>Bacillati</taxon>
        <taxon>Bacillota</taxon>
        <taxon>Bacilli</taxon>
        <taxon>Bacillales</taxon>
        <taxon>Caryophanaceae</taxon>
        <taxon>Metasolibacillus</taxon>
    </lineage>
</organism>
<keyword evidence="3" id="KW-1185">Reference proteome</keyword>
<proteinExistence type="predicted"/>
<comment type="caution">
    <text evidence="2">The sequence shown here is derived from an EMBL/GenBank/DDBJ whole genome shotgun (WGS) entry which is preliminary data.</text>
</comment>
<evidence type="ECO:0000313" key="3">
    <source>
        <dbReference type="Proteomes" id="UP001344888"/>
    </source>
</evidence>
<sequence length="84" mass="9748">MDLKYLPLLLSALFLFVVTYLERNQEQKSIKKPTLLVGILMIFYILLMSLDYSFMAAIIGIIGLLILIISLIIRIFQRITSKRK</sequence>
<dbReference type="AlphaFoldDB" id="A0AAW9NI88"/>
<dbReference type="Proteomes" id="UP001344888">
    <property type="component" value="Unassembled WGS sequence"/>
</dbReference>
<dbReference type="EMBL" id="JARSFG010000003">
    <property type="protein sequence ID" value="MEC1177135.1"/>
    <property type="molecule type" value="Genomic_DNA"/>
</dbReference>
<protein>
    <recommendedName>
        <fullName evidence="4">YesK-like protein</fullName>
    </recommendedName>
</protein>
<accession>A0AAW9NI88</accession>
<dbReference type="RefSeq" id="WP_326121367.1">
    <property type="nucleotide sequence ID" value="NZ_JARSFG010000003.1"/>
</dbReference>
<feature type="transmembrane region" description="Helical" evidence="1">
    <location>
        <begin position="33"/>
        <end position="50"/>
    </location>
</feature>
<keyword evidence="1" id="KW-0472">Membrane</keyword>
<evidence type="ECO:0000313" key="2">
    <source>
        <dbReference type="EMBL" id="MEC1177135.1"/>
    </source>
</evidence>
<keyword evidence="1" id="KW-1133">Transmembrane helix</keyword>
<keyword evidence="1" id="KW-0812">Transmembrane</keyword>
<evidence type="ECO:0000256" key="1">
    <source>
        <dbReference type="SAM" id="Phobius"/>
    </source>
</evidence>
<name>A0AAW9NI88_9BACL</name>
<feature type="transmembrane region" description="Helical" evidence="1">
    <location>
        <begin position="6"/>
        <end position="21"/>
    </location>
</feature>
<feature type="transmembrane region" description="Helical" evidence="1">
    <location>
        <begin position="56"/>
        <end position="76"/>
    </location>
</feature>
<evidence type="ECO:0008006" key="4">
    <source>
        <dbReference type="Google" id="ProtNLM"/>
    </source>
</evidence>